<evidence type="ECO:0000256" key="3">
    <source>
        <dbReference type="ARBA" id="ARBA00022629"/>
    </source>
</evidence>
<dbReference type="Gene3D" id="3.30.420.40">
    <property type="match status" value="2"/>
</dbReference>
<reference evidence="4" key="2">
    <citation type="journal article" date="2021" name="PeerJ">
        <title>Extensive microbial diversity within the chicken gut microbiome revealed by metagenomics and culture.</title>
        <authorList>
            <person name="Gilroy R."/>
            <person name="Ravi A."/>
            <person name="Getino M."/>
            <person name="Pursley I."/>
            <person name="Horton D.L."/>
            <person name="Alikhan N.F."/>
            <person name="Baker D."/>
            <person name="Gharbi K."/>
            <person name="Hall N."/>
            <person name="Watson M."/>
            <person name="Adriaenssens E.M."/>
            <person name="Foster-Nyarko E."/>
            <person name="Jarju S."/>
            <person name="Secka A."/>
            <person name="Antonio M."/>
            <person name="Oren A."/>
            <person name="Chaudhuri R.R."/>
            <person name="La Ragione R."/>
            <person name="Hildebrand F."/>
            <person name="Pallen M.J."/>
        </authorList>
    </citation>
    <scope>NUCLEOTIDE SEQUENCE</scope>
    <source>
        <strain evidence="4">ChiSxjej2B14-8506</strain>
    </source>
</reference>
<comment type="function">
    <text evidence="1">Transcriptional repressor of xylose-utilizing enzymes.</text>
</comment>
<dbReference type="InterPro" id="IPR036390">
    <property type="entry name" value="WH_DNA-bd_sf"/>
</dbReference>
<evidence type="ECO:0000256" key="1">
    <source>
        <dbReference type="ARBA" id="ARBA00002486"/>
    </source>
</evidence>
<dbReference type="PANTHER" id="PTHR18964:SF149">
    <property type="entry name" value="BIFUNCTIONAL UDP-N-ACETYLGLUCOSAMINE 2-EPIMERASE_N-ACETYLMANNOSAMINE KINASE"/>
    <property type="match status" value="1"/>
</dbReference>
<dbReference type="AlphaFoldDB" id="A0A9D1S4Q0"/>
<evidence type="ECO:0000256" key="2">
    <source>
        <dbReference type="ARBA" id="ARBA00006479"/>
    </source>
</evidence>
<accession>A0A9D1S4Q0</accession>
<sequence length="384" mass="42905">MTSSKKPRTVKIRNQSYVKHYNIQTVLRVLEEYQPVSRTEIVRLTEMSPTSITRIINALINLGLIYETDSVPKTSRGRKAINLCIKQDGIYTFGVFLTYDSIRICLMDYGNHVLHSDILKLERRTYSPDELAQLSHDLYKSIPRYLVRDWKCVCALGVSCAGIVDPDAGRVVKSDQMHWADVDLRSAFQREFELPVWIENDVKACLIGEKARRGLSDAVDTVYLMVGTGVGVAATVSGRVMRGDKSRAGEIERVPIVADSPAQTTLHQHIIESALIERAARNDPTIDSVSAIVSNIDKPWAREIVDDFKRYLGFIIHMIDGVCDPRSIILGGTLIPKLAPYIRDALPENRVIIGENYEEACVTGTAIVAMRAAIHALINEQIAI</sequence>
<evidence type="ECO:0000313" key="4">
    <source>
        <dbReference type="EMBL" id="HIU46358.1"/>
    </source>
</evidence>
<evidence type="ECO:0000313" key="5">
    <source>
        <dbReference type="Proteomes" id="UP000824123"/>
    </source>
</evidence>
<dbReference type="GO" id="GO:0042732">
    <property type="term" value="P:D-xylose metabolic process"/>
    <property type="evidence" value="ECO:0007669"/>
    <property type="project" value="UniProtKB-KW"/>
</dbReference>
<dbReference type="SUPFAM" id="SSF46785">
    <property type="entry name" value="Winged helix' DNA-binding domain"/>
    <property type="match status" value="1"/>
</dbReference>
<dbReference type="Pfam" id="PF00480">
    <property type="entry name" value="ROK"/>
    <property type="match status" value="1"/>
</dbReference>
<dbReference type="Proteomes" id="UP000824123">
    <property type="component" value="Unassembled WGS sequence"/>
</dbReference>
<protein>
    <submittedName>
        <fullName evidence="4">ROK family transcriptional regulator</fullName>
    </submittedName>
</protein>
<name>A0A9D1S4Q0_9FIRM</name>
<dbReference type="Gene3D" id="1.10.10.10">
    <property type="entry name" value="Winged helix-like DNA-binding domain superfamily/Winged helix DNA-binding domain"/>
    <property type="match status" value="1"/>
</dbReference>
<dbReference type="EMBL" id="DVNK01000027">
    <property type="protein sequence ID" value="HIU46358.1"/>
    <property type="molecule type" value="Genomic_DNA"/>
</dbReference>
<proteinExistence type="inferred from homology"/>
<comment type="similarity">
    <text evidence="2">Belongs to the ROK (NagC/XylR) family.</text>
</comment>
<gene>
    <name evidence="4" type="ORF">IAC59_03755</name>
</gene>
<dbReference type="InterPro" id="IPR036388">
    <property type="entry name" value="WH-like_DNA-bd_sf"/>
</dbReference>
<dbReference type="InterPro" id="IPR043129">
    <property type="entry name" value="ATPase_NBD"/>
</dbReference>
<organism evidence="4 5">
    <name type="scientific">Candidatus Fimadaptatus faecigallinarum</name>
    <dbReference type="NCBI Taxonomy" id="2840814"/>
    <lineage>
        <taxon>Bacteria</taxon>
        <taxon>Bacillati</taxon>
        <taxon>Bacillota</taxon>
        <taxon>Clostridia</taxon>
        <taxon>Eubacteriales</taxon>
        <taxon>Candidatus Fimadaptatus</taxon>
    </lineage>
</organism>
<keyword evidence="3" id="KW-0119">Carbohydrate metabolism</keyword>
<dbReference type="PANTHER" id="PTHR18964">
    <property type="entry name" value="ROK (REPRESSOR, ORF, KINASE) FAMILY"/>
    <property type="match status" value="1"/>
</dbReference>
<reference evidence="4" key="1">
    <citation type="submission" date="2020-10" db="EMBL/GenBank/DDBJ databases">
        <authorList>
            <person name="Gilroy R."/>
        </authorList>
    </citation>
    <scope>NUCLEOTIDE SEQUENCE</scope>
    <source>
        <strain evidence="4">ChiSxjej2B14-8506</strain>
    </source>
</reference>
<dbReference type="SUPFAM" id="SSF53067">
    <property type="entry name" value="Actin-like ATPase domain"/>
    <property type="match status" value="1"/>
</dbReference>
<dbReference type="InterPro" id="IPR000600">
    <property type="entry name" value="ROK"/>
</dbReference>
<comment type="caution">
    <text evidence="4">The sequence shown here is derived from an EMBL/GenBank/DDBJ whole genome shotgun (WGS) entry which is preliminary data.</text>
</comment>
<keyword evidence="3" id="KW-0859">Xylose metabolism</keyword>